<dbReference type="Gene3D" id="3.90.1300.10">
    <property type="entry name" value="Amidase signature (AS) domain"/>
    <property type="match status" value="1"/>
</dbReference>
<proteinExistence type="predicted"/>
<gene>
    <name evidence="2" type="ORF">GNF76_17955</name>
</gene>
<sequence>MNHLDATAIAEAVRSGTTTAAAVAEHFLGRIERHEPAIQAFASFDPQVVRQQTQDAEGPLAGIPVGIKDIFDTVDHPTEFYSPIYQGNCPSRDAHVVALLRQAGAVIMGKTHTTEFAYMHTGPTRNPHDLSRTPGSSSAGSAAGMAAGFFPLALGTQTAGSLLKPAAYCGLYAFKPSLGLVSLEGVKPLAPSFDTVGWYGRSVRDLERLAQVLIPGFPTVEPVERPLNLGFYRTTRWQDVDPVVAKAIEQAITRLASRGHQISEVTLPEAFAGVFDDHQLINDCEGARSLAKEFQAHPELLSDSTLALFERAKGTTWEQESAAKARLMKRASLLTKICRPFDGVLSVSCGMLAPIGLASTGPSDFIKFWGAFGWPQMNIPLRCGEGELPVGLQLVGVFRSDARLLRVAQTLAQLLAVELSAPGIEPGRSKKLEA</sequence>
<evidence type="ECO:0000259" key="1">
    <source>
        <dbReference type="Pfam" id="PF01425"/>
    </source>
</evidence>
<reference evidence="2 3" key="1">
    <citation type="submission" date="2019-11" db="EMBL/GenBank/DDBJ databases">
        <title>Pseudomonas karstica sp. nov. and Pseudomonas spelaei sp. nov. from karst caves.</title>
        <authorList>
            <person name="Zeman M."/>
        </authorList>
    </citation>
    <scope>NUCLEOTIDE SEQUENCE [LARGE SCALE GENOMIC DNA]</scope>
    <source>
        <strain evidence="2 3">CCM 7893</strain>
    </source>
</reference>
<accession>A0A6I3WG93</accession>
<dbReference type="InterPro" id="IPR023631">
    <property type="entry name" value="Amidase_dom"/>
</dbReference>
<comment type="caution">
    <text evidence="2">The sequence shown here is derived from an EMBL/GenBank/DDBJ whole genome shotgun (WGS) entry which is preliminary data.</text>
</comment>
<evidence type="ECO:0000313" key="3">
    <source>
        <dbReference type="Proteomes" id="UP000438196"/>
    </source>
</evidence>
<dbReference type="OrthoDB" id="9811471at2"/>
<protein>
    <submittedName>
        <fullName evidence="2">Amidase</fullName>
    </submittedName>
</protein>
<dbReference type="InterPro" id="IPR036928">
    <property type="entry name" value="AS_sf"/>
</dbReference>
<dbReference type="Proteomes" id="UP000438196">
    <property type="component" value="Unassembled WGS sequence"/>
</dbReference>
<dbReference type="GO" id="GO:0003824">
    <property type="term" value="F:catalytic activity"/>
    <property type="evidence" value="ECO:0007669"/>
    <property type="project" value="InterPro"/>
</dbReference>
<organism evidence="2 3">
    <name type="scientific">Pseudomonas spelaei</name>
    <dbReference type="NCBI Taxonomy" id="1055469"/>
    <lineage>
        <taxon>Bacteria</taxon>
        <taxon>Pseudomonadati</taxon>
        <taxon>Pseudomonadota</taxon>
        <taxon>Gammaproteobacteria</taxon>
        <taxon>Pseudomonadales</taxon>
        <taxon>Pseudomonadaceae</taxon>
        <taxon>Pseudomonas</taxon>
    </lineage>
</organism>
<dbReference type="EMBL" id="WNNK01000015">
    <property type="protein sequence ID" value="MUF06239.1"/>
    <property type="molecule type" value="Genomic_DNA"/>
</dbReference>
<dbReference type="PANTHER" id="PTHR11895">
    <property type="entry name" value="TRANSAMIDASE"/>
    <property type="match status" value="1"/>
</dbReference>
<feature type="domain" description="Amidase" evidence="1">
    <location>
        <begin position="23"/>
        <end position="294"/>
    </location>
</feature>
<dbReference type="RefSeq" id="WP_155584465.1">
    <property type="nucleotide sequence ID" value="NZ_JBHSTH010000003.1"/>
</dbReference>
<dbReference type="AlphaFoldDB" id="A0A6I3WG93"/>
<dbReference type="SUPFAM" id="SSF75304">
    <property type="entry name" value="Amidase signature (AS) enzymes"/>
    <property type="match status" value="1"/>
</dbReference>
<name>A0A6I3WG93_9PSED</name>
<dbReference type="Pfam" id="PF01425">
    <property type="entry name" value="Amidase"/>
    <property type="match status" value="1"/>
</dbReference>
<evidence type="ECO:0000313" key="2">
    <source>
        <dbReference type="EMBL" id="MUF06239.1"/>
    </source>
</evidence>
<keyword evidence="3" id="KW-1185">Reference proteome</keyword>
<dbReference type="InterPro" id="IPR000120">
    <property type="entry name" value="Amidase"/>
</dbReference>
<dbReference type="PANTHER" id="PTHR11895:SF151">
    <property type="entry name" value="GLUTAMYL-TRNA(GLN) AMIDOTRANSFERASE SUBUNIT A"/>
    <property type="match status" value="1"/>
</dbReference>